<evidence type="ECO:0000256" key="5">
    <source>
        <dbReference type="ARBA" id="ARBA00022755"/>
    </source>
</evidence>
<dbReference type="InterPro" id="IPR036914">
    <property type="entry name" value="MGS-like_dom_sf"/>
</dbReference>
<feature type="domain" description="MGS-like" evidence="12">
    <location>
        <begin position="1"/>
        <end position="152"/>
    </location>
</feature>
<dbReference type="SUPFAM" id="SSF52335">
    <property type="entry name" value="Methylglyoxal synthase-like"/>
    <property type="match status" value="1"/>
</dbReference>
<evidence type="ECO:0000259" key="12">
    <source>
        <dbReference type="PROSITE" id="PS51855"/>
    </source>
</evidence>
<evidence type="ECO:0000256" key="8">
    <source>
        <dbReference type="ARBA" id="ARBA00050488"/>
    </source>
</evidence>
<keyword evidence="7 10" id="KW-0511">Multifunctional enzyme</keyword>
<gene>
    <name evidence="10" type="primary">purH</name>
    <name evidence="13" type="ORF">GGP71_000861</name>
</gene>
<comment type="pathway">
    <text evidence="2 10">Purine metabolism; IMP biosynthesis via de novo pathway; 5-formamido-1-(5-phospho-D-ribosyl)imidazole-4-carboxamide from 5-amino-1-(5-phospho-D-ribosyl)imidazole-4-carboxamide (10-formyl THF route): step 1/1.</text>
</comment>
<dbReference type="Proteomes" id="UP001155027">
    <property type="component" value="Unassembled WGS sequence"/>
</dbReference>
<name>A0A9X2PUU7_9BACT</name>
<dbReference type="SUPFAM" id="SSF53927">
    <property type="entry name" value="Cytidine deaminase-like"/>
    <property type="match status" value="1"/>
</dbReference>
<evidence type="ECO:0000256" key="10">
    <source>
        <dbReference type="HAMAP-Rule" id="MF_00139"/>
    </source>
</evidence>
<evidence type="ECO:0000313" key="13">
    <source>
        <dbReference type="EMBL" id="MCS3676954.1"/>
    </source>
</evidence>
<evidence type="ECO:0000256" key="4">
    <source>
        <dbReference type="ARBA" id="ARBA00022679"/>
    </source>
</evidence>
<evidence type="ECO:0000256" key="11">
    <source>
        <dbReference type="SAM" id="MobiDB-lite"/>
    </source>
</evidence>
<dbReference type="HAMAP" id="MF_00139">
    <property type="entry name" value="PurH"/>
    <property type="match status" value="1"/>
</dbReference>
<dbReference type="GO" id="GO:0005829">
    <property type="term" value="C:cytosol"/>
    <property type="evidence" value="ECO:0007669"/>
    <property type="project" value="TreeGrafter"/>
</dbReference>
<evidence type="ECO:0000256" key="6">
    <source>
        <dbReference type="ARBA" id="ARBA00022801"/>
    </source>
</evidence>
<dbReference type="FunFam" id="3.40.140.20:FF:000001">
    <property type="entry name" value="Bifunctional purine biosynthesis protein PurH"/>
    <property type="match status" value="1"/>
</dbReference>
<dbReference type="PIRSF" id="PIRSF000414">
    <property type="entry name" value="AICARFT_IMPCHas"/>
    <property type="match status" value="1"/>
</dbReference>
<dbReference type="EC" id="2.1.2.3" evidence="10"/>
<evidence type="ECO:0000256" key="2">
    <source>
        <dbReference type="ARBA" id="ARBA00004954"/>
    </source>
</evidence>
<sequence length="528" mass="56654">MPPDAPSPVRRALLSVYDKTGIADFARRLRSLDVELISTGGTADTLRDAGIDVTDVADVTGVPEVLEGRVKTLHPALHAGILARRSREDDLAALDEHDYAPIDLVVGNLYPFSEAVQDSDADPETVMEYVDIGGPTMLRAAAKNHFDVGVVSAPDQYAAVADELEQNDGHLSAPTRRRLAEAAFAHTAAYDQDIDAHLSRASGADADGDGDLQPTYNVALPQAQSLRYGENPHQEGALYGDPSPFYDKLHGRALSYNNLLDTSSALALIDEFRDAGPTCAILKHTNPSGVATADTLEEAWHQAFATDTQSPYGGIVVVNQALDRATAEAIDEIFTEIVIAPEFEPGVLEFLTEQDRRRVVRAKQPARGTDRLDVRSVLGGLLVQTRDPALPPATTARDGWEVPTARAPSDDERADLDFAWRVAKHVKSNAIVYARDQATLGVGAGQMSRIDASELAVFKAEKSELDLTGSVVASDAFFPFADGLEAAANEGARAAIQPGGSIRDDDVIEAADAHDVAMILTGQRHFRH</sequence>
<evidence type="ECO:0000256" key="1">
    <source>
        <dbReference type="ARBA" id="ARBA00004844"/>
    </source>
</evidence>
<comment type="domain">
    <text evidence="10">The IMP cyclohydrolase activity resides in the N-terminal region.</text>
</comment>
<dbReference type="Gene3D" id="3.40.140.20">
    <property type="match status" value="2"/>
</dbReference>
<dbReference type="SMART" id="SM00851">
    <property type="entry name" value="MGS"/>
    <property type="match status" value="1"/>
</dbReference>
<dbReference type="GO" id="GO:0003937">
    <property type="term" value="F:IMP cyclohydrolase activity"/>
    <property type="evidence" value="ECO:0007669"/>
    <property type="project" value="UniProtKB-UniRule"/>
</dbReference>
<dbReference type="RefSeq" id="WP_259079572.1">
    <property type="nucleotide sequence ID" value="NZ_JANUAU010000002.1"/>
</dbReference>
<dbReference type="InterPro" id="IPR024051">
    <property type="entry name" value="AICAR_Tfase_dup_dom_sf"/>
</dbReference>
<dbReference type="NCBIfam" id="NF002049">
    <property type="entry name" value="PRK00881.1"/>
    <property type="match status" value="1"/>
</dbReference>
<protein>
    <recommendedName>
        <fullName evidence="10">Bifunctional purine biosynthesis protein PurH</fullName>
    </recommendedName>
    <domain>
        <recommendedName>
            <fullName evidence="10">Phosphoribosylaminoimidazolecarboxamide formyltransferase</fullName>
            <ecNumber evidence="10">2.1.2.3</ecNumber>
        </recommendedName>
        <alternativeName>
            <fullName evidence="10">AICAR transformylase</fullName>
        </alternativeName>
    </domain>
    <domain>
        <recommendedName>
            <fullName evidence="10">IMP cyclohydrolase</fullName>
            <ecNumber evidence="10">3.5.4.10</ecNumber>
        </recommendedName>
        <alternativeName>
            <fullName evidence="10">ATIC</fullName>
        </alternativeName>
        <alternativeName>
            <fullName evidence="10">IMP synthase</fullName>
        </alternativeName>
        <alternativeName>
            <fullName evidence="10">Inosinicase</fullName>
        </alternativeName>
    </domain>
</protein>
<comment type="catalytic activity">
    <reaction evidence="9 10">
        <text>IMP + H2O = 5-formamido-1-(5-phospho-D-ribosyl)imidazole-4-carboxamide</text>
        <dbReference type="Rhea" id="RHEA:18445"/>
        <dbReference type="ChEBI" id="CHEBI:15377"/>
        <dbReference type="ChEBI" id="CHEBI:58053"/>
        <dbReference type="ChEBI" id="CHEBI:58467"/>
        <dbReference type="EC" id="3.5.4.10"/>
    </reaction>
</comment>
<dbReference type="CDD" id="cd01421">
    <property type="entry name" value="IMPCH"/>
    <property type="match status" value="1"/>
</dbReference>
<organism evidence="13 14">
    <name type="scientific">Salinibacter ruber</name>
    <dbReference type="NCBI Taxonomy" id="146919"/>
    <lineage>
        <taxon>Bacteria</taxon>
        <taxon>Pseudomonadati</taxon>
        <taxon>Rhodothermota</taxon>
        <taxon>Rhodothermia</taxon>
        <taxon>Rhodothermales</taxon>
        <taxon>Salinibacteraceae</taxon>
        <taxon>Salinibacter</taxon>
    </lineage>
</organism>
<comment type="catalytic activity">
    <reaction evidence="8 10">
        <text>(6R)-10-formyltetrahydrofolate + 5-amino-1-(5-phospho-beta-D-ribosyl)imidazole-4-carboxamide = 5-formamido-1-(5-phospho-D-ribosyl)imidazole-4-carboxamide + (6S)-5,6,7,8-tetrahydrofolate</text>
        <dbReference type="Rhea" id="RHEA:22192"/>
        <dbReference type="ChEBI" id="CHEBI:57453"/>
        <dbReference type="ChEBI" id="CHEBI:58467"/>
        <dbReference type="ChEBI" id="CHEBI:58475"/>
        <dbReference type="ChEBI" id="CHEBI:195366"/>
        <dbReference type="EC" id="2.1.2.3"/>
    </reaction>
</comment>
<dbReference type="InterPro" id="IPR016193">
    <property type="entry name" value="Cytidine_deaminase-like"/>
</dbReference>
<comment type="similarity">
    <text evidence="3 10">Belongs to the PurH family.</text>
</comment>
<keyword evidence="5 10" id="KW-0658">Purine biosynthesis</keyword>
<dbReference type="PROSITE" id="PS51855">
    <property type="entry name" value="MGS"/>
    <property type="match status" value="1"/>
</dbReference>
<dbReference type="PANTHER" id="PTHR11692:SF0">
    <property type="entry name" value="BIFUNCTIONAL PURINE BIOSYNTHESIS PROTEIN ATIC"/>
    <property type="match status" value="1"/>
</dbReference>
<dbReference type="Pfam" id="PF01808">
    <property type="entry name" value="AICARFT_IMPCHas"/>
    <property type="match status" value="1"/>
</dbReference>
<dbReference type="Pfam" id="PF02142">
    <property type="entry name" value="MGS"/>
    <property type="match status" value="1"/>
</dbReference>
<dbReference type="NCBIfam" id="TIGR00355">
    <property type="entry name" value="purH"/>
    <property type="match status" value="1"/>
</dbReference>
<dbReference type="EMBL" id="JANUAU010000002">
    <property type="protein sequence ID" value="MCS3676954.1"/>
    <property type="molecule type" value="Genomic_DNA"/>
</dbReference>
<comment type="caution">
    <text evidence="13">The sequence shown here is derived from an EMBL/GenBank/DDBJ whole genome shotgun (WGS) entry which is preliminary data.</text>
</comment>
<dbReference type="AlphaFoldDB" id="A0A9X2PUU7"/>
<evidence type="ECO:0000256" key="3">
    <source>
        <dbReference type="ARBA" id="ARBA00007667"/>
    </source>
</evidence>
<evidence type="ECO:0000256" key="9">
    <source>
        <dbReference type="ARBA" id="ARBA00050687"/>
    </source>
</evidence>
<dbReference type="SMART" id="SM00798">
    <property type="entry name" value="AICARFT_IMPCHas"/>
    <property type="match status" value="1"/>
</dbReference>
<dbReference type="InterPro" id="IPR002695">
    <property type="entry name" value="PurH-like"/>
</dbReference>
<evidence type="ECO:0000256" key="7">
    <source>
        <dbReference type="ARBA" id="ARBA00023268"/>
    </source>
</evidence>
<accession>A0A9X2PUU7</accession>
<dbReference type="EC" id="3.5.4.10" evidence="10"/>
<evidence type="ECO:0000313" key="14">
    <source>
        <dbReference type="Proteomes" id="UP001155027"/>
    </source>
</evidence>
<dbReference type="FunFam" id="3.40.50.1380:FF:000001">
    <property type="entry name" value="Bifunctional purine biosynthesis protein PurH"/>
    <property type="match status" value="1"/>
</dbReference>
<dbReference type="GO" id="GO:0006189">
    <property type="term" value="P:'de novo' IMP biosynthetic process"/>
    <property type="evidence" value="ECO:0007669"/>
    <property type="project" value="UniProtKB-UniRule"/>
</dbReference>
<keyword evidence="6 10" id="KW-0378">Hydrolase</keyword>
<keyword evidence="4 10" id="KW-0808">Transferase</keyword>
<dbReference type="Gene3D" id="3.40.50.1380">
    <property type="entry name" value="Methylglyoxal synthase-like domain"/>
    <property type="match status" value="1"/>
</dbReference>
<dbReference type="PANTHER" id="PTHR11692">
    <property type="entry name" value="BIFUNCTIONAL PURINE BIOSYNTHESIS PROTEIN PURH"/>
    <property type="match status" value="1"/>
</dbReference>
<comment type="pathway">
    <text evidence="1 10">Purine metabolism; IMP biosynthesis via de novo pathway; IMP from 5-formamido-1-(5-phospho-D-ribosyl)imidazole-4-carboxamide: step 1/1.</text>
</comment>
<dbReference type="GO" id="GO:0004643">
    <property type="term" value="F:phosphoribosylaminoimidazolecarboxamide formyltransferase activity"/>
    <property type="evidence" value="ECO:0007669"/>
    <property type="project" value="UniProtKB-UniRule"/>
</dbReference>
<reference evidence="13" key="1">
    <citation type="submission" date="2022-08" db="EMBL/GenBank/DDBJ databases">
        <title>Genomic Encyclopedia of Type Strains, Phase V (KMG-V): Genome sequencing to study the core and pangenomes of soil and plant-associated prokaryotes.</title>
        <authorList>
            <person name="Whitman W."/>
        </authorList>
    </citation>
    <scope>NUCLEOTIDE SEQUENCE</scope>
    <source>
        <strain evidence="13">0</strain>
    </source>
</reference>
<proteinExistence type="inferred from homology"/>
<dbReference type="InterPro" id="IPR011607">
    <property type="entry name" value="MGS-like_dom"/>
</dbReference>
<feature type="region of interest" description="Disordered" evidence="11">
    <location>
        <begin position="388"/>
        <end position="408"/>
    </location>
</feature>